<organism evidence="10">
    <name type="scientific">viral metagenome</name>
    <dbReference type="NCBI Taxonomy" id="1070528"/>
    <lineage>
        <taxon>unclassified sequences</taxon>
        <taxon>metagenomes</taxon>
        <taxon>organismal metagenomes</taxon>
    </lineage>
</organism>
<evidence type="ECO:0000256" key="1">
    <source>
        <dbReference type="ARBA" id="ARBA00012513"/>
    </source>
</evidence>
<sequence length="389" mass="45472">MSVDLSSHNSFTSSETDTIVTSSSSDKYISESDNLDLYKKCLRNYNIIIRIGEGACSIVWLVFNTIDKKCYALKVQNPNEYETGLDEIKFVKKLPKLPLFNNIIEYFIEEINDLKYLCSIWNLYKCNLDTIIRNGPYTNGLPFNISLNILTQIASGLQILHNKFKVFHGDVKTDNILVEGINTKYDTFYKKYLELYETLSHEQIIDIIENIDINDNYELINENCIVSLSDFGAYCKINMKHSETFGTRYYQAPEIILLGNCTYAVDIWALGCTLFEILTGDILFDPNKDAYNPRDYYHLCLINETCGDFPYYFLKKTKKYKLFFDSKFKIKNFNIEEDNRLERKLSVITLPNLEMKLIKKLLINMLQIYYKDRSNIDNILLEITNFNNK</sequence>
<keyword evidence="3" id="KW-0808">Transferase</keyword>
<evidence type="ECO:0000256" key="2">
    <source>
        <dbReference type="ARBA" id="ARBA00022527"/>
    </source>
</evidence>
<dbReference type="GO" id="GO:0000245">
    <property type="term" value="P:spliceosomal complex assembly"/>
    <property type="evidence" value="ECO:0007669"/>
    <property type="project" value="TreeGrafter"/>
</dbReference>
<keyword evidence="5" id="KW-0418">Kinase</keyword>
<dbReference type="PANTHER" id="PTHR47634:SF9">
    <property type="entry name" value="PROTEIN KINASE DOMAIN-CONTAINING PROTEIN-RELATED"/>
    <property type="match status" value="1"/>
</dbReference>
<dbReference type="PROSITE" id="PS50011">
    <property type="entry name" value="PROTEIN_KINASE_DOM"/>
    <property type="match status" value="1"/>
</dbReference>
<dbReference type="EC" id="2.7.11.1" evidence="1"/>
<dbReference type="SUPFAM" id="SSF56112">
    <property type="entry name" value="Protein kinase-like (PK-like)"/>
    <property type="match status" value="1"/>
</dbReference>
<evidence type="ECO:0000256" key="8">
    <source>
        <dbReference type="ARBA" id="ARBA00048679"/>
    </source>
</evidence>
<evidence type="ECO:0000256" key="7">
    <source>
        <dbReference type="ARBA" id="ARBA00047899"/>
    </source>
</evidence>
<reference evidence="10" key="1">
    <citation type="journal article" date="2020" name="Nature">
        <title>Giant virus diversity and host interactions through global metagenomics.</title>
        <authorList>
            <person name="Schulz F."/>
            <person name="Roux S."/>
            <person name="Paez-Espino D."/>
            <person name="Jungbluth S."/>
            <person name="Walsh D.A."/>
            <person name="Denef V.J."/>
            <person name="McMahon K.D."/>
            <person name="Konstantinidis K.T."/>
            <person name="Eloe-Fadrosh E.A."/>
            <person name="Kyrpides N.C."/>
            <person name="Woyke T."/>
        </authorList>
    </citation>
    <scope>NUCLEOTIDE SEQUENCE</scope>
    <source>
        <strain evidence="10">GVMAG-M-3300023179-82</strain>
    </source>
</reference>
<evidence type="ECO:0000256" key="4">
    <source>
        <dbReference type="ARBA" id="ARBA00022741"/>
    </source>
</evidence>
<comment type="catalytic activity">
    <reaction evidence="8">
        <text>L-seryl-[protein] + ATP = O-phospho-L-seryl-[protein] + ADP + H(+)</text>
        <dbReference type="Rhea" id="RHEA:17989"/>
        <dbReference type="Rhea" id="RHEA-COMP:9863"/>
        <dbReference type="Rhea" id="RHEA-COMP:11604"/>
        <dbReference type="ChEBI" id="CHEBI:15378"/>
        <dbReference type="ChEBI" id="CHEBI:29999"/>
        <dbReference type="ChEBI" id="CHEBI:30616"/>
        <dbReference type="ChEBI" id="CHEBI:83421"/>
        <dbReference type="ChEBI" id="CHEBI:456216"/>
        <dbReference type="EC" id="2.7.11.1"/>
    </reaction>
</comment>
<evidence type="ECO:0000313" key="10">
    <source>
        <dbReference type="EMBL" id="QHT76644.1"/>
    </source>
</evidence>
<dbReference type="InterPro" id="IPR011009">
    <property type="entry name" value="Kinase-like_dom_sf"/>
</dbReference>
<dbReference type="PANTHER" id="PTHR47634">
    <property type="entry name" value="PROTEIN KINASE DOMAIN-CONTAINING PROTEIN-RELATED"/>
    <property type="match status" value="1"/>
</dbReference>
<dbReference type="GO" id="GO:0004674">
    <property type="term" value="F:protein serine/threonine kinase activity"/>
    <property type="evidence" value="ECO:0007669"/>
    <property type="project" value="UniProtKB-KW"/>
</dbReference>
<comment type="catalytic activity">
    <reaction evidence="7">
        <text>L-threonyl-[protein] + ATP = O-phospho-L-threonyl-[protein] + ADP + H(+)</text>
        <dbReference type="Rhea" id="RHEA:46608"/>
        <dbReference type="Rhea" id="RHEA-COMP:11060"/>
        <dbReference type="Rhea" id="RHEA-COMP:11605"/>
        <dbReference type="ChEBI" id="CHEBI:15378"/>
        <dbReference type="ChEBI" id="CHEBI:30013"/>
        <dbReference type="ChEBI" id="CHEBI:30616"/>
        <dbReference type="ChEBI" id="CHEBI:61977"/>
        <dbReference type="ChEBI" id="CHEBI:456216"/>
        <dbReference type="EC" id="2.7.11.1"/>
    </reaction>
</comment>
<evidence type="ECO:0000259" key="9">
    <source>
        <dbReference type="PROSITE" id="PS50011"/>
    </source>
</evidence>
<dbReference type="GO" id="GO:0005524">
    <property type="term" value="F:ATP binding"/>
    <property type="evidence" value="ECO:0007669"/>
    <property type="project" value="UniProtKB-KW"/>
</dbReference>
<keyword evidence="6" id="KW-0067">ATP-binding</keyword>
<evidence type="ECO:0000256" key="5">
    <source>
        <dbReference type="ARBA" id="ARBA00022777"/>
    </source>
</evidence>
<dbReference type="EMBL" id="MN739899">
    <property type="protein sequence ID" value="QHT76644.1"/>
    <property type="molecule type" value="Genomic_DNA"/>
</dbReference>
<dbReference type="Pfam" id="PF00069">
    <property type="entry name" value="Pkinase"/>
    <property type="match status" value="1"/>
</dbReference>
<dbReference type="InterPro" id="IPR008271">
    <property type="entry name" value="Ser/Thr_kinase_AS"/>
</dbReference>
<protein>
    <recommendedName>
        <fullName evidence="1">non-specific serine/threonine protein kinase</fullName>
        <ecNumber evidence="1">2.7.11.1</ecNumber>
    </recommendedName>
</protein>
<dbReference type="AlphaFoldDB" id="A0A6C0H813"/>
<proteinExistence type="predicted"/>
<dbReference type="PROSITE" id="PS00108">
    <property type="entry name" value="PROTEIN_KINASE_ST"/>
    <property type="match status" value="1"/>
</dbReference>
<dbReference type="InterPro" id="IPR000719">
    <property type="entry name" value="Prot_kinase_dom"/>
</dbReference>
<evidence type="ECO:0000256" key="3">
    <source>
        <dbReference type="ARBA" id="ARBA00022679"/>
    </source>
</evidence>
<keyword evidence="2" id="KW-0723">Serine/threonine-protein kinase</keyword>
<name>A0A6C0H813_9ZZZZ</name>
<dbReference type="Gene3D" id="1.10.510.10">
    <property type="entry name" value="Transferase(Phosphotransferase) domain 1"/>
    <property type="match status" value="1"/>
</dbReference>
<accession>A0A6C0H813</accession>
<dbReference type="GO" id="GO:0050684">
    <property type="term" value="P:regulation of mRNA processing"/>
    <property type="evidence" value="ECO:0007669"/>
    <property type="project" value="TreeGrafter"/>
</dbReference>
<evidence type="ECO:0000256" key="6">
    <source>
        <dbReference type="ARBA" id="ARBA00022840"/>
    </source>
</evidence>
<keyword evidence="4" id="KW-0547">Nucleotide-binding</keyword>
<dbReference type="SMART" id="SM00220">
    <property type="entry name" value="S_TKc"/>
    <property type="match status" value="1"/>
</dbReference>
<dbReference type="Gene3D" id="3.30.200.20">
    <property type="entry name" value="Phosphorylase Kinase, domain 1"/>
    <property type="match status" value="1"/>
</dbReference>
<dbReference type="InterPro" id="IPR051334">
    <property type="entry name" value="SRPK"/>
</dbReference>
<feature type="domain" description="Protein kinase" evidence="9">
    <location>
        <begin position="45"/>
        <end position="386"/>
    </location>
</feature>